<evidence type="ECO:0000256" key="1">
    <source>
        <dbReference type="SAM" id="MobiDB-lite"/>
    </source>
</evidence>
<sequence>MVRECEPSSESSSARPPSRVRAQRACSNFPERYFPVFLKRHRTIPHAKGCPRCLQRSQLLLAPVARGLYTASLHSLSTVNAAKLGMAFISNASNFTLGDGVYTNVQGNIVHYHNSHFYGTKRRRDEIEDGSDVLLRPDKRPRLEEGSANGLKVIRQQNLQLIRQIGGGPGYLLHAGRNKSYAVTVKVFKGSGPTAREQLEWEVALLKGLIHSNVPRIKGVSSPTSSAQFIVYEDVCWQNAKGPLADALQNRTRSIRLGFKMVADLSAGLDYLSMQGISLAAMRVENFNVFLDVDDRFLLIINPKSPDAADANSQSSQDESSWALFNSLCHRVLVSANRVLHTEEINRDPALSPPTSSASRKSDSSLLSIGPASPQEDQQDSGSAGDPRREYVWKAIDRGQQCLATVADQMTVNLDMALARLHMMTRTDVRRAHRCRGYVREEITLAPTIVDSAVVAHDTPSPLEICSICHEVVNLLEIFRCVCGPGESYFKYVVVRWLILVRSWVATRIYSQVQCVRALESW</sequence>
<feature type="domain" description="Serine-threonine/tyrosine-protein kinase catalytic" evidence="2">
    <location>
        <begin position="174"/>
        <end position="275"/>
    </location>
</feature>
<accession>A0AAD6SWR6</accession>
<evidence type="ECO:0000313" key="4">
    <source>
        <dbReference type="Proteomes" id="UP001218188"/>
    </source>
</evidence>
<name>A0AAD6SWR6_9AGAR</name>
<dbReference type="Pfam" id="PF07714">
    <property type="entry name" value="PK_Tyr_Ser-Thr"/>
    <property type="match status" value="1"/>
</dbReference>
<evidence type="ECO:0000313" key="3">
    <source>
        <dbReference type="EMBL" id="KAJ7034150.1"/>
    </source>
</evidence>
<proteinExistence type="predicted"/>
<dbReference type="Gene3D" id="1.10.510.10">
    <property type="entry name" value="Transferase(Phosphotransferase) domain 1"/>
    <property type="match status" value="1"/>
</dbReference>
<dbReference type="EMBL" id="JARJCM010000059">
    <property type="protein sequence ID" value="KAJ7034150.1"/>
    <property type="molecule type" value="Genomic_DNA"/>
</dbReference>
<dbReference type="InterPro" id="IPR001245">
    <property type="entry name" value="Ser-Thr/Tyr_kinase_cat_dom"/>
</dbReference>
<protein>
    <recommendedName>
        <fullName evidence="2">Serine-threonine/tyrosine-protein kinase catalytic domain-containing protein</fullName>
    </recommendedName>
</protein>
<feature type="compositionally biased region" description="Low complexity" evidence="1">
    <location>
        <begin position="353"/>
        <end position="368"/>
    </location>
</feature>
<reference evidence="3" key="1">
    <citation type="submission" date="2023-03" db="EMBL/GenBank/DDBJ databases">
        <title>Massive genome expansion in bonnet fungi (Mycena s.s.) driven by repeated elements and novel gene families across ecological guilds.</title>
        <authorList>
            <consortium name="Lawrence Berkeley National Laboratory"/>
            <person name="Harder C.B."/>
            <person name="Miyauchi S."/>
            <person name="Viragh M."/>
            <person name="Kuo A."/>
            <person name="Thoen E."/>
            <person name="Andreopoulos B."/>
            <person name="Lu D."/>
            <person name="Skrede I."/>
            <person name="Drula E."/>
            <person name="Henrissat B."/>
            <person name="Morin E."/>
            <person name="Kohler A."/>
            <person name="Barry K."/>
            <person name="LaButti K."/>
            <person name="Morin E."/>
            <person name="Salamov A."/>
            <person name="Lipzen A."/>
            <person name="Mereny Z."/>
            <person name="Hegedus B."/>
            <person name="Baldrian P."/>
            <person name="Stursova M."/>
            <person name="Weitz H."/>
            <person name="Taylor A."/>
            <person name="Grigoriev I.V."/>
            <person name="Nagy L.G."/>
            <person name="Martin F."/>
            <person name="Kauserud H."/>
        </authorList>
    </citation>
    <scope>NUCLEOTIDE SEQUENCE</scope>
    <source>
        <strain evidence="3">CBHHK200</strain>
    </source>
</reference>
<dbReference type="SUPFAM" id="SSF56112">
    <property type="entry name" value="Protein kinase-like (PK-like)"/>
    <property type="match status" value="1"/>
</dbReference>
<keyword evidence="4" id="KW-1185">Reference proteome</keyword>
<dbReference type="AlphaFoldDB" id="A0AAD6SWR6"/>
<comment type="caution">
    <text evidence="3">The sequence shown here is derived from an EMBL/GenBank/DDBJ whole genome shotgun (WGS) entry which is preliminary data.</text>
</comment>
<organism evidence="3 4">
    <name type="scientific">Mycena alexandri</name>
    <dbReference type="NCBI Taxonomy" id="1745969"/>
    <lineage>
        <taxon>Eukaryota</taxon>
        <taxon>Fungi</taxon>
        <taxon>Dikarya</taxon>
        <taxon>Basidiomycota</taxon>
        <taxon>Agaricomycotina</taxon>
        <taxon>Agaricomycetes</taxon>
        <taxon>Agaricomycetidae</taxon>
        <taxon>Agaricales</taxon>
        <taxon>Marasmiineae</taxon>
        <taxon>Mycenaceae</taxon>
        <taxon>Mycena</taxon>
    </lineage>
</organism>
<evidence type="ECO:0000259" key="2">
    <source>
        <dbReference type="Pfam" id="PF07714"/>
    </source>
</evidence>
<feature type="region of interest" description="Disordered" evidence="1">
    <location>
        <begin position="345"/>
        <end position="386"/>
    </location>
</feature>
<dbReference type="Proteomes" id="UP001218188">
    <property type="component" value="Unassembled WGS sequence"/>
</dbReference>
<gene>
    <name evidence="3" type="ORF">C8F04DRAFT_1102410</name>
</gene>
<dbReference type="GO" id="GO:0004672">
    <property type="term" value="F:protein kinase activity"/>
    <property type="evidence" value="ECO:0007669"/>
    <property type="project" value="InterPro"/>
</dbReference>
<dbReference type="InterPro" id="IPR011009">
    <property type="entry name" value="Kinase-like_dom_sf"/>
</dbReference>